<dbReference type="RefSeq" id="WP_045160895.1">
    <property type="nucleotide sequence ID" value="NZ_JYHV01000011.1"/>
</dbReference>
<dbReference type="PANTHER" id="PTHR38436:SF1">
    <property type="entry name" value="ESTER CYCLASE"/>
    <property type="match status" value="1"/>
</dbReference>
<evidence type="ECO:0008006" key="3">
    <source>
        <dbReference type="Google" id="ProtNLM"/>
    </source>
</evidence>
<accession>A0A0D9AVJ2</accession>
<dbReference type="GO" id="GO:0030638">
    <property type="term" value="P:polyketide metabolic process"/>
    <property type="evidence" value="ECO:0007669"/>
    <property type="project" value="InterPro"/>
</dbReference>
<dbReference type="InterPro" id="IPR009959">
    <property type="entry name" value="Cyclase_SnoaL-like"/>
</dbReference>
<dbReference type="AlphaFoldDB" id="A0A0D9AVJ2"/>
<comment type="caution">
    <text evidence="1">The sequence shown here is derived from an EMBL/GenBank/DDBJ whole genome shotgun (WGS) entry which is preliminary data.</text>
</comment>
<reference evidence="1 2" key="1">
    <citation type="submission" date="2015-02" db="EMBL/GenBank/DDBJ databases">
        <title>Draft genome sequence of Pseudomonas stutzeri NT0128 isolated from wheat (Triticum turgidum) rhizosphere.</title>
        <authorList>
            <person name="Tovi N."/>
            <person name="Frenk S."/>
            <person name="Hadar Y."/>
            <person name="Minz D."/>
        </authorList>
    </citation>
    <scope>NUCLEOTIDE SEQUENCE [LARGE SCALE GENOMIC DNA]</scope>
    <source>
        <strain evidence="1 2">NT0128</strain>
    </source>
</reference>
<dbReference type="EMBL" id="JYHV01000011">
    <property type="protein sequence ID" value="KJH83391.1"/>
    <property type="molecule type" value="Genomic_DNA"/>
</dbReference>
<dbReference type="Proteomes" id="UP000032487">
    <property type="component" value="Unassembled WGS sequence"/>
</dbReference>
<protein>
    <recommendedName>
        <fullName evidence="3">Ester cyclase</fullName>
    </recommendedName>
</protein>
<dbReference type="Gene3D" id="3.10.450.50">
    <property type="match status" value="1"/>
</dbReference>
<proteinExistence type="predicted"/>
<evidence type="ECO:0000313" key="2">
    <source>
        <dbReference type="Proteomes" id="UP000032487"/>
    </source>
</evidence>
<evidence type="ECO:0000313" key="1">
    <source>
        <dbReference type="EMBL" id="KJH83391.1"/>
    </source>
</evidence>
<dbReference type="PATRIC" id="fig|316.101.peg.554"/>
<name>A0A0D9AVJ2_STUST</name>
<dbReference type="SUPFAM" id="SSF54427">
    <property type="entry name" value="NTF2-like"/>
    <property type="match status" value="1"/>
</dbReference>
<gene>
    <name evidence="1" type="ORF">UF78_04835</name>
</gene>
<dbReference type="InterPro" id="IPR032710">
    <property type="entry name" value="NTF2-like_dom_sf"/>
</dbReference>
<organism evidence="1 2">
    <name type="scientific">Stutzerimonas stutzeri</name>
    <name type="common">Pseudomonas stutzeri</name>
    <dbReference type="NCBI Taxonomy" id="316"/>
    <lineage>
        <taxon>Bacteria</taxon>
        <taxon>Pseudomonadati</taxon>
        <taxon>Pseudomonadota</taxon>
        <taxon>Gammaproteobacteria</taxon>
        <taxon>Pseudomonadales</taxon>
        <taxon>Pseudomonadaceae</taxon>
        <taxon>Stutzerimonas</taxon>
    </lineage>
</organism>
<sequence>MSPEERKRRVQQHIDLSWSKGRLALAEQLQSRYFSYRSSFIAQPVNSAGFGLIVREIRQALPDLEVVVDECLSEGNRVVTSSTLFGTLEKPVFGLAPSGKILTVAAMSIWTLNPGGDIEEINTLFDLESARKQLGMDSPIPVTLPPT</sequence>
<dbReference type="PANTHER" id="PTHR38436">
    <property type="entry name" value="POLYKETIDE CYCLASE SNOAL-LIKE DOMAIN"/>
    <property type="match status" value="1"/>
</dbReference>
<dbReference type="Pfam" id="PF07366">
    <property type="entry name" value="SnoaL"/>
    <property type="match status" value="1"/>
</dbReference>
<dbReference type="OrthoDB" id="6981692at2"/>